<feature type="chain" id="PRO_5037840332" evidence="1">
    <location>
        <begin position="28"/>
        <end position="1506"/>
    </location>
</feature>
<dbReference type="InterPro" id="IPR008638">
    <property type="entry name" value="FhaB/CdiA-like_TPS"/>
</dbReference>
<dbReference type="EMBL" id="JADEXP010000298">
    <property type="protein sequence ID" value="MBE9069610.1"/>
    <property type="molecule type" value="Genomic_DNA"/>
</dbReference>
<proteinExistence type="predicted"/>
<evidence type="ECO:0000256" key="1">
    <source>
        <dbReference type="SAM" id="SignalP"/>
    </source>
</evidence>
<feature type="signal peptide" evidence="1">
    <location>
        <begin position="1"/>
        <end position="27"/>
    </location>
</feature>
<gene>
    <name evidence="3" type="ORF">IQ260_23475</name>
</gene>
<dbReference type="NCBIfam" id="TIGR01901">
    <property type="entry name" value="adhes_NPXG"/>
    <property type="match status" value="1"/>
</dbReference>
<dbReference type="InterPro" id="IPR011050">
    <property type="entry name" value="Pectin_lyase_fold/virulence"/>
</dbReference>
<dbReference type="Gene3D" id="2.160.20.10">
    <property type="entry name" value="Single-stranded right-handed beta-helix, Pectin lyase-like"/>
    <property type="match status" value="4"/>
</dbReference>
<evidence type="ECO:0000259" key="2">
    <source>
        <dbReference type="SMART" id="SM00912"/>
    </source>
</evidence>
<name>A0A928ZY70_LEPEC</name>
<accession>A0A928ZY70</accession>
<dbReference type="SMART" id="SM00912">
    <property type="entry name" value="Haemagg_act"/>
    <property type="match status" value="1"/>
</dbReference>
<keyword evidence="1" id="KW-0732">Signal</keyword>
<comment type="caution">
    <text evidence="3">The sequence shown here is derived from an EMBL/GenBank/DDBJ whole genome shotgun (WGS) entry which is preliminary data.</text>
</comment>
<dbReference type="Proteomes" id="UP000615026">
    <property type="component" value="Unassembled WGS sequence"/>
</dbReference>
<reference evidence="3" key="1">
    <citation type="submission" date="2020-10" db="EMBL/GenBank/DDBJ databases">
        <authorList>
            <person name="Castelo-Branco R."/>
            <person name="Eusebio N."/>
            <person name="Adriana R."/>
            <person name="Vieira A."/>
            <person name="Brugerolle De Fraissinette N."/>
            <person name="Rezende De Castro R."/>
            <person name="Schneider M.P."/>
            <person name="Vasconcelos V."/>
            <person name="Leao P.N."/>
        </authorList>
    </citation>
    <scope>NUCLEOTIDE SEQUENCE</scope>
    <source>
        <strain evidence="3">LEGE 11479</strain>
    </source>
</reference>
<dbReference type="RefSeq" id="WP_193995504.1">
    <property type="nucleotide sequence ID" value="NZ_JADEXP010000298.1"/>
</dbReference>
<sequence length="1506" mass="155491">MSLYRSHQCFCLLFLSAVTWSAPVAQAQLLPDVTLGDESSSISTEQLVQGDLADVIEGGAARGSNLFHSFSEFNINNGQRVYFANPAEIESILSRVTGNNPSEIFGTLGVDGPADLFFINPNGLVFGENAQLDIPGSFYGTTAEAVEIGNAVFSATTPAQSQLLAVSPSVSFWNYLTENSGDIINRGALAVERDLVLAASQLDLENQVAAVGDVLLLATDAIKIRDTAETPFIAFAGEDLLVQGNQQVDIVALSHPDSGLFSYGDMILRSDERIGGDAHYFSGGNFRVENLDGSSGELFSPIDPIIRVYGNVDIQQYFGSSLHILAGGSVRLGAAFVTVPDEGELGLDFLRETIELSDGTLIEIDGGAQATLDVRAGVSPGVIGQLPVEITGLNIATDFLPNLITGDIPTRADIIVNVAGTAVGVSDGLILLTNNYAPNLALPDGDIVITRENVPEPFTIGLLTTSSLDQQSGSIFLDSRNNILITDSTIETTSLGDVGDITLLANDKVIFDGSNSNKIVGVLSNVIPNAQGVGGDIRIQANNLQILNGSQIGSNVFGMGEGGDIILDIRDTIRLEGSHDVLNPLTNNSFRSPSRIATSIVTDGQGIGGDIRINATNLDILNGGRLSNTLLGQGDGGDIILDIEETIRLDGTDSIVFTPNNTILTSSSGISATSNGNGQSGDIQIMARNLAVTNGAEITASIGGAVNPGTISLDIQDGIVLSGSELGSNIPSGIFTNVTNIDPNNSNASRKGGNIRISAGGLNVLEGAQIRSDTFSVGDAGNILLDIRDTVRFEGSNTLGRDSGASSRVRTGAQGQGGELRIIADNLEVLNGAALSVSSFGTGDAGDIILDIRDTVRFQGADPIDGSSSQAVSSIGADANGQGGNIQITARILDVVDGGQLATSSFGVGNSGNIVLEVDETVLVSGINVFNTNTNSGIFTSTDEFSVGQSGDIQISANSLEVLNGAQINSSTGGLGDAGDVLIVARDNVLLQGADLRSGITPSAIFSRVEDSGIGQGGNIRIVSNSQQLLDSGELSVSNAGIGNAGNIVLEANTVDVLNGASLTAQTTGKGNAGNIILEIDGVVRFIGIDSETGFTAQASSSVAPTGEGKGGTINITANALEVLDGAQLNTLIFGIGNAGDVILDIRGPVSFEGSNPINNNPSGAFSSIQPNGQGESGDVRITATNLDVLNGAQVGSTTFGVGDAGDLILTIRETVRLVGNDSSNSRSTGLFSGLQPSSIGTGGDIRLSANNLEIVLASLSSRSAGQGDAGNLILDIRDRIQIQDGTITTNAEFNAGGQIQIDAGIISLFGDSDIQTFVNSGADNGGDITITADAVVALDDSDILAFAADGRGGNVDLSRTAFFGQDFSLAPFGTDPRTLDGNNRVDINATGRLASGNILLPDVSFIQNTLTELPDNLVNPETLVSNSCIARSNDTASSFTLTGSDGLPSNSSQPSYSLSIVQSTNIQPTTEPTDLGQDTPVIEPHRVYQLSDGRLVMSRECNEMN</sequence>
<evidence type="ECO:0000313" key="4">
    <source>
        <dbReference type="Proteomes" id="UP000615026"/>
    </source>
</evidence>
<keyword evidence="4" id="KW-1185">Reference proteome</keyword>
<dbReference type="InterPro" id="IPR012334">
    <property type="entry name" value="Pectin_lyas_fold"/>
</dbReference>
<evidence type="ECO:0000313" key="3">
    <source>
        <dbReference type="EMBL" id="MBE9069610.1"/>
    </source>
</evidence>
<protein>
    <submittedName>
        <fullName evidence="3">Filamentous hemagglutinin N-terminal domain-containing protein</fullName>
    </submittedName>
</protein>
<organism evidence="3 4">
    <name type="scientific">Leptolyngbya cf. ectocarpi LEGE 11479</name>
    <dbReference type="NCBI Taxonomy" id="1828722"/>
    <lineage>
        <taxon>Bacteria</taxon>
        <taxon>Bacillati</taxon>
        <taxon>Cyanobacteriota</taxon>
        <taxon>Cyanophyceae</taxon>
        <taxon>Leptolyngbyales</taxon>
        <taxon>Leptolyngbyaceae</taxon>
        <taxon>Leptolyngbya group</taxon>
        <taxon>Leptolyngbya</taxon>
    </lineage>
</organism>
<dbReference type="Pfam" id="PF05860">
    <property type="entry name" value="TPS"/>
    <property type="match status" value="1"/>
</dbReference>
<feature type="domain" description="Filamentous haemagglutinin FhaB/tRNA nuclease CdiA-like TPS" evidence="2">
    <location>
        <begin position="36"/>
        <end position="149"/>
    </location>
</feature>
<dbReference type="SUPFAM" id="SSF51126">
    <property type="entry name" value="Pectin lyase-like"/>
    <property type="match status" value="5"/>
</dbReference>